<dbReference type="EMBL" id="DUMN01000032">
    <property type="protein sequence ID" value="HHV66229.1"/>
    <property type="molecule type" value="Genomic_DNA"/>
</dbReference>
<dbReference type="Proteomes" id="UP000551563">
    <property type="component" value="Unassembled WGS sequence"/>
</dbReference>
<sequence>MAFKIRALARYNTAPVDTGRNCNFYSYATDDAKATVLSAGYFNDARSTLKVNDIIDAVAVHNGTGAYARLIVTAVPGSGNVTVADTAGA</sequence>
<name>A0A7V6P881_9HYPH</name>
<dbReference type="AlphaFoldDB" id="A0A7V6P881"/>
<evidence type="ECO:0000313" key="1">
    <source>
        <dbReference type="EMBL" id="HHV66229.1"/>
    </source>
</evidence>
<comment type="caution">
    <text evidence="1">The sequence shown here is derived from an EMBL/GenBank/DDBJ whole genome shotgun (WGS) entry which is preliminary data.</text>
</comment>
<evidence type="ECO:0000313" key="2">
    <source>
        <dbReference type="Proteomes" id="UP000551563"/>
    </source>
</evidence>
<gene>
    <name evidence="1" type="ORF">GXX48_01080</name>
</gene>
<organism evidence="1 2">
    <name type="scientific">Brucella intermedia</name>
    <dbReference type="NCBI Taxonomy" id="94625"/>
    <lineage>
        <taxon>Bacteria</taxon>
        <taxon>Pseudomonadati</taxon>
        <taxon>Pseudomonadota</taxon>
        <taxon>Alphaproteobacteria</taxon>
        <taxon>Hyphomicrobiales</taxon>
        <taxon>Brucellaceae</taxon>
        <taxon>Brucella/Ochrobactrum group</taxon>
        <taxon>Brucella</taxon>
    </lineage>
</organism>
<reference evidence="1 2" key="1">
    <citation type="journal article" date="2020" name="Biotechnol. Biofuels">
        <title>New insights from the biogas microbiome by comprehensive genome-resolved metagenomics of nearly 1600 species originating from multiple anaerobic digesters.</title>
        <authorList>
            <person name="Campanaro S."/>
            <person name="Treu L."/>
            <person name="Rodriguez-R L.M."/>
            <person name="Kovalovszki A."/>
            <person name="Ziels R.M."/>
            <person name="Maus I."/>
            <person name="Zhu X."/>
            <person name="Kougias P.G."/>
            <person name="Basile A."/>
            <person name="Luo G."/>
            <person name="Schluter A."/>
            <person name="Konstantinidis K.T."/>
            <person name="Angelidaki I."/>
        </authorList>
    </citation>
    <scope>NUCLEOTIDE SEQUENCE [LARGE SCALE GENOMIC DNA]</scope>
    <source>
        <strain evidence="1">AS04akNAM_66</strain>
    </source>
</reference>
<protein>
    <submittedName>
        <fullName evidence="1">Uncharacterized protein</fullName>
    </submittedName>
</protein>
<proteinExistence type="predicted"/>
<accession>A0A7V6P881</accession>